<dbReference type="InterPro" id="IPR036875">
    <property type="entry name" value="Znf_CCHC_sf"/>
</dbReference>
<feature type="domain" description="CCHC-type" evidence="2">
    <location>
        <begin position="154"/>
        <end position="167"/>
    </location>
</feature>
<keyword evidence="1" id="KW-0863">Zinc-finger</keyword>
<keyword evidence="4" id="KW-1185">Reference proteome</keyword>
<keyword evidence="1" id="KW-0862">Zinc</keyword>
<dbReference type="PANTHER" id="PTHR31286">
    <property type="entry name" value="GLYCINE-RICH CELL WALL STRUCTURAL PROTEIN 1.8-LIKE"/>
    <property type="match status" value="1"/>
</dbReference>
<protein>
    <recommendedName>
        <fullName evidence="2">CCHC-type domain-containing protein</fullName>
    </recommendedName>
</protein>
<dbReference type="AlphaFoldDB" id="A0A9N7NWZ1"/>
<reference evidence="3" key="1">
    <citation type="submission" date="2019-12" db="EMBL/GenBank/DDBJ databases">
        <authorList>
            <person name="Scholes J."/>
        </authorList>
    </citation>
    <scope>NUCLEOTIDE SEQUENCE</scope>
</reference>
<dbReference type="SUPFAM" id="SSF57756">
    <property type="entry name" value="Retrovirus zinc finger-like domains"/>
    <property type="match status" value="1"/>
</dbReference>
<dbReference type="Pfam" id="PF14392">
    <property type="entry name" value="zf-CCHC_4"/>
    <property type="match status" value="1"/>
</dbReference>
<evidence type="ECO:0000313" key="4">
    <source>
        <dbReference type="Proteomes" id="UP001153555"/>
    </source>
</evidence>
<accession>A0A9N7NWZ1</accession>
<dbReference type="GO" id="GO:0008270">
    <property type="term" value="F:zinc ion binding"/>
    <property type="evidence" value="ECO:0007669"/>
    <property type="project" value="UniProtKB-KW"/>
</dbReference>
<dbReference type="Proteomes" id="UP001153555">
    <property type="component" value="Unassembled WGS sequence"/>
</dbReference>
<evidence type="ECO:0000256" key="1">
    <source>
        <dbReference type="PROSITE-ProRule" id="PRU00047"/>
    </source>
</evidence>
<dbReference type="InterPro" id="IPR001878">
    <property type="entry name" value="Znf_CCHC"/>
</dbReference>
<dbReference type="InterPro" id="IPR025836">
    <property type="entry name" value="Zn_knuckle_CX2CX4HX4C"/>
</dbReference>
<evidence type="ECO:0000259" key="2">
    <source>
        <dbReference type="PROSITE" id="PS50158"/>
    </source>
</evidence>
<name>A0A9N7NWZ1_STRHE</name>
<comment type="caution">
    <text evidence="3">The sequence shown here is derived from an EMBL/GenBank/DDBJ whole genome shotgun (WGS) entry which is preliminary data.</text>
</comment>
<dbReference type="OrthoDB" id="1695837at2759"/>
<evidence type="ECO:0000313" key="3">
    <source>
        <dbReference type="EMBL" id="CAA0839898.1"/>
    </source>
</evidence>
<dbReference type="Pfam" id="PF14111">
    <property type="entry name" value="DUF4283"/>
    <property type="match status" value="1"/>
</dbReference>
<dbReference type="GO" id="GO:0003676">
    <property type="term" value="F:nucleic acid binding"/>
    <property type="evidence" value="ECO:0007669"/>
    <property type="project" value="InterPro"/>
</dbReference>
<keyword evidence="1" id="KW-0479">Metal-binding</keyword>
<dbReference type="InterPro" id="IPR025558">
    <property type="entry name" value="DUF4283"/>
</dbReference>
<organism evidence="3 4">
    <name type="scientific">Striga hermonthica</name>
    <name type="common">Purple witchweed</name>
    <name type="synonym">Buchnera hermonthica</name>
    <dbReference type="NCBI Taxonomy" id="68872"/>
    <lineage>
        <taxon>Eukaryota</taxon>
        <taxon>Viridiplantae</taxon>
        <taxon>Streptophyta</taxon>
        <taxon>Embryophyta</taxon>
        <taxon>Tracheophyta</taxon>
        <taxon>Spermatophyta</taxon>
        <taxon>Magnoliopsida</taxon>
        <taxon>eudicotyledons</taxon>
        <taxon>Gunneridae</taxon>
        <taxon>Pentapetalae</taxon>
        <taxon>asterids</taxon>
        <taxon>lamiids</taxon>
        <taxon>Lamiales</taxon>
        <taxon>Orobanchaceae</taxon>
        <taxon>Buchnereae</taxon>
        <taxon>Striga</taxon>
    </lineage>
</organism>
<proteinExistence type="predicted"/>
<sequence>MGLKDTLGNIWRTQRPFTTRLVGQNTFQFVFQSEEDKQKILTGKSWSFDGQYILLKEWSSTSIQWNEEEQIDLWVQIHGLPLHWISADTGMKIGKMFGKVYDVFVPESGSISGRWLKILVSVNLKEPLLRGAKIKVGQESVWVSFRYENLQAFCYYCGRIGHSERNCCHKREDIKNNKHHPGQYGEWIKASSGSFHWSRVFNQSNEDLTKTTSPVITQTIILTLCQSSSQLLRTKSS</sequence>
<dbReference type="EMBL" id="CACSLK010031655">
    <property type="protein sequence ID" value="CAA0839898.1"/>
    <property type="molecule type" value="Genomic_DNA"/>
</dbReference>
<dbReference type="PANTHER" id="PTHR31286:SF178">
    <property type="entry name" value="DUF4283 DOMAIN-CONTAINING PROTEIN"/>
    <property type="match status" value="1"/>
</dbReference>
<gene>
    <name evidence="3" type="ORF">SHERM_06361</name>
</gene>
<dbReference type="InterPro" id="IPR040256">
    <property type="entry name" value="At4g02000-like"/>
</dbReference>
<dbReference type="PROSITE" id="PS50158">
    <property type="entry name" value="ZF_CCHC"/>
    <property type="match status" value="1"/>
</dbReference>